<protein>
    <submittedName>
        <fullName evidence="2">Uncharacterized protein</fullName>
    </submittedName>
</protein>
<dbReference type="AlphaFoldDB" id="L7LEK5"/>
<dbReference type="RefSeq" id="WP_006894531.1">
    <property type="nucleotide sequence ID" value="NZ_BANU01000001.1"/>
</dbReference>
<dbReference type="Proteomes" id="UP000035083">
    <property type="component" value="Unassembled WGS sequence"/>
</dbReference>
<name>L7LEK5_9ACTN</name>
<reference evidence="2 3" key="1">
    <citation type="submission" date="2012-12" db="EMBL/GenBank/DDBJ databases">
        <title>Whole genome shotgun sequence of Gordonia sihwensis NBRC 108236.</title>
        <authorList>
            <person name="Yoshida I."/>
            <person name="Hosoyama A."/>
            <person name="Tsuchikane K."/>
            <person name="Ando Y."/>
            <person name="Baba S."/>
            <person name="Ohji S."/>
            <person name="Hamada M."/>
            <person name="Tamura T."/>
            <person name="Yamazoe A."/>
            <person name="Yamazaki S."/>
            <person name="Fujita N."/>
        </authorList>
    </citation>
    <scope>NUCLEOTIDE SEQUENCE [LARGE SCALE GENOMIC DNA]</scope>
    <source>
        <strain evidence="2 3">NBRC 108236</strain>
    </source>
</reference>
<sequence>MPSNKTKKSTAPAVEPEATETEPVERIDLASILEVGTPGTEPVPVTIKGVDFSINRYFSPDTVWAWSDLQRADPSELTPSEVAEGNRAVLKILLPEEDHDKIEELLAILDTRSIAESRRIFLYINNLAGLVDRQGNALAL</sequence>
<organism evidence="2 3">
    <name type="scientific">Gordonia sihwensis NBRC 108236</name>
    <dbReference type="NCBI Taxonomy" id="1223544"/>
    <lineage>
        <taxon>Bacteria</taxon>
        <taxon>Bacillati</taxon>
        <taxon>Actinomycetota</taxon>
        <taxon>Actinomycetes</taxon>
        <taxon>Mycobacteriales</taxon>
        <taxon>Gordoniaceae</taxon>
        <taxon>Gordonia</taxon>
    </lineage>
</organism>
<keyword evidence="3" id="KW-1185">Reference proteome</keyword>
<gene>
    <name evidence="2" type="ORF">GSI01S_01_03110</name>
</gene>
<accession>L7LEK5</accession>
<proteinExistence type="predicted"/>
<feature type="region of interest" description="Disordered" evidence="1">
    <location>
        <begin position="1"/>
        <end position="25"/>
    </location>
</feature>
<evidence type="ECO:0000313" key="3">
    <source>
        <dbReference type="Proteomes" id="UP000035083"/>
    </source>
</evidence>
<dbReference type="EMBL" id="BANU01000001">
    <property type="protein sequence ID" value="GAC59344.1"/>
    <property type="molecule type" value="Genomic_DNA"/>
</dbReference>
<evidence type="ECO:0000256" key="1">
    <source>
        <dbReference type="SAM" id="MobiDB-lite"/>
    </source>
</evidence>
<evidence type="ECO:0000313" key="2">
    <source>
        <dbReference type="EMBL" id="GAC59344.1"/>
    </source>
</evidence>
<comment type="caution">
    <text evidence="2">The sequence shown here is derived from an EMBL/GenBank/DDBJ whole genome shotgun (WGS) entry which is preliminary data.</text>
</comment>